<dbReference type="Proteomes" id="UP000181985">
    <property type="component" value="Chromosome"/>
</dbReference>
<dbReference type="SMART" id="SM00382">
    <property type="entry name" value="AAA"/>
    <property type="match status" value="1"/>
</dbReference>
<protein>
    <submittedName>
        <fullName evidence="12">Iron-hydroxamate transporter ATP-binding subunit</fullName>
    </submittedName>
</protein>
<dbReference type="InterPro" id="IPR027417">
    <property type="entry name" value="P-loop_NTPase"/>
</dbReference>
<evidence type="ECO:0000256" key="9">
    <source>
        <dbReference type="ARBA" id="ARBA00023065"/>
    </source>
</evidence>
<dbReference type="GO" id="GO:0016887">
    <property type="term" value="F:ATP hydrolysis activity"/>
    <property type="evidence" value="ECO:0007669"/>
    <property type="project" value="InterPro"/>
</dbReference>
<dbReference type="RefSeq" id="WP_071941710.1">
    <property type="nucleotide sequence ID" value="NZ_CP018139.1"/>
</dbReference>
<keyword evidence="13" id="KW-1185">Reference proteome</keyword>
<dbReference type="InterPro" id="IPR003593">
    <property type="entry name" value="AAA+_ATPase"/>
</dbReference>
<keyword evidence="8" id="KW-0408">Iron</keyword>
<dbReference type="InterPro" id="IPR051535">
    <property type="entry name" value="Siderophore_ABC-ATPase"/>
</dbReference>
<dbReference type="PROSITE" id="PS50893">
    <property type="entry name" value="ABC_TRANSPORTER_2"/>
    <property type="match status" value="1"/>
</dbReference>
<keyword evidence="7 12" id="KW-0067">ATP-binding</keyword>
<evidence type="ECO:0000256" key="8">
    <source>
        <dbReference type="ARBA" id="ARBA00023004"/>
    </source>
</evidence>
<dbReference type="GO" id="GO:0006826">
    <property type="term" value="P:iron ion transport"/>
    <property type="evidence" value="ECO:0007669"/>
    <property type="project" value="UniProtKB-KW"/>
</dbReference>
<dbReference type="GO" id="GO:0005886">
    <property type="term" value="C:plasma membrane"/>
    <property type="evidence" value="ECO:0007669"/>
    <property type="project" value="UniProtKB-SubCell"/>
</dbReference>
<dbReference type="AlphaFoldDB" id="A0A1J0VCG8"/>
<dbReference type="OrthoDB" id="6461291at2"/>
<evidence type="ECO:0000256" key="10">
    <source>
        <dbReference type="ARBA" id="ARBA00023136"/>
    </source>
</evidence>
<accession>A0A1J0VCG8</accession>
<dbReference type="KEGG" id="hsi:BOX17_01350"/>
<reference evidence="13" key="1">
    <citation type="submission" date="2016-11" db="EMBL/GenBank/DDBJ databases">
        <title>Halolamina sediminis sp. nov., an extremely halophilic archaeon isolated from solar salt.</title>
        <authorList>
            <person name="Koh H.-W."/>
            <person name="Rani S."/>
            <person name="Park S.-J."/>
        </authorList>
    </citation>
    <scope>NUCLEOTIDE SEQUENCE [LARGE SCALE GENOMIC DNA]</scope>
    <source>
        <strain evidence="13">Hb3</strain>
    </source>
</reference>
<dbReference type="Pfam" id="PF00005">
    <property type="entry name" value="ABC_tran"/>
    <property type="match status" value="1"/>
</dbReference>
<keyword evidence="6" id="KW-0547">Nucleotide-binding</keyword>
<evidence type="ECO:0000256" key="6">
    <source>
        <dbReference type="ARBA" id="ARBA00022741"/>
    </source>
</evidence>
<dbReference type="SUPFAM" id="SSF52540">
    <property type="entry name" value="P-loop containing nucleoside triphosphate hydrolases"/>
    <property type="match status" value="1"/>
</dbReference>
<evidence type="ECO:0000259" key="11">
    <source>
        <dbReference type="PROSITE" id="PS50893"/>
    </source>
</evidence>
<dbReference type="Gene3D" id="3.40.50.300">
    <property type="entry name" value="P-loop containing nucleotide triphosphate hydrolases"/>
    <property type="match status" value="1"/>
</dbReference>
<proteinExistence type="inferred from homology"/>
<name>A0A1J0VCG8_9GAMM</name>
<keyword evidence="9" id="KW-0406">Ion transport</keyword>
<dbReference type="GO" id="GO:0005524">
    <property type="term" value="F:ATP binding"/>
    <property type="evidence" value="ECO:0007669"/>
    <property type="project" value="UniProtKB-KW"/>
</dbReference>
<dbReference type="FunFam" id="3.40.50.300:FF:000134">
    <property type="entry name" value="Iron-enterobactin ABC transporter ATP-binding protein"/>
    <property type="match status" value="1"/>
</dbReference>
<sequence>MIETRAASFEVNGQCLLHPLDLAFAEGRVHGLIGHNGSGKSTLLKLLARQQATSRGELRLDGTPLRHWGHRAFARRVAYLPQHLPAADNLTGRELVGFGRYPWRGLLGRHGRGDEAAIDRAMALTHTEPFADRQVDTLSGGERQRVWLAMLLAQGSGFLLLDEPLAALDVAHQVEVLTLTRRLCRELGLGVIIVLHDINMASRYCDRLVALHGGRLLAQGTPEEMMNGDTLKAIYGIPMHVMAHPRGGHRVAIAH</sequence>
<dbReference type="CDD" id="cd03214">
    <property type="entry name" value="ABC_Iron-Siderophores_B12_Hemin"/>
    <property type="match status" value="1"/>
</dbReference>
<evidence type="ECO:0000313" key="13">
    <source>
        <dbReference type="Proteomes" id="UP000181985"/>
    </source>
</evidence>
<gene>
    <name evidence="12" type="ORF">BOX17_01350</name>
</gene>
<keyword evidence="4" id="KW-1003">Cell membrane</keyword>
<comment type="subcellular location">
    <subcellularLocation>
        <location evidence="1">Cell membrane</location>
        <topology evidence="1">Peripheral membrane protein</topology>
    </subcellularLocation>
</comment>
<evidence type="ECO:0000256" key="4">
    <source>
        <dbReference type="ARBA" id="ARBA00022475"/>
    </source>
</evidence>
<feature type="domain" description="ABC transporter" evidence="11">
    <location>
        <begin position="2"/>
        <end position="238"/>
    </location>
</feature>
<evidence type="ECO:0000256" key="3">
    <source>
        <dbReference type="ARBA" id="ARBA00022448"/>
    </source>
</evidence>
<evidence type="ECO:0000256" key="2">
    <source>
        <dbReference type="ARBA" id="ARBA00005417"/>
    </source>
</evidence>
<keyword evidence="5" id="KW-0410">Iron transport</keyword>
<evidence type="ECO:0000256" key="1">
    <source>
        <dbReference type="ARBA" id="ARBA00004202"/>
    </source>
</evidence>
<evidence type="ECO:0000256" key="5">
    <source>
        <dbReference type="ARBA" id="ARBA00022496"/>
    </source>
</evidence>
<dbReference type="PANTHER" id="PTHR42771">
    <property type="entry name" value="IRON(3+)-HYDROXAMATE IMPORT ATP-BINDING PROTEIN FHUC"/>
    <property type="match status" value="1"/>
</dbReference>
<dbReference type="PROSITE" id="PS00211">
    <property type="entry name" value="ABC_TRANSPORTER_1"/>
    <property type="match status" value="1"/>
</dbReference>
<evidence type="ECO:0000256" key="7">
    <source>
        <dbReference type="ARBA" id="ARBA00022840"/>
    </source>
</evidence>
<dbReference type="PANTHER" id="PTHR42771:SF2">
    <property type="entry name" value="IRON(3+)-HYDROXAMATE IMPORT ATP-BINDING PROTEIN FHUC"/>
    <property type="match status" value="1"/>
</dbReference>
<keyword evidence="3" id="KW-0813">Transport</keyword>
<keyword evidence="10" id="KW-0472">Membrane</keyword>
<organism evidence="12 13">
    <name type="scientific">Halomonas aestuarii</name>
    <dbReference type="NCBI Taxonomy" id="1897729"/>
    <lineage>
        <taxon>Bacteria</taxon>
        <taxon>Pseudomonadati</taxon>
        <taxon>Pseudomonadota</taxon>
        <taxon>Gammaproteobacteria</taxon>
        <taxon>Oceanospirillales</taxon>
        <taxon>Halomonadaceae</taxon>
        <taxon>Halomonas</taxon>
    </lineage>
</organism>
<dbReference type="InterPro" id="IPR017871">
    <property type="entry name" value="ABC_transporter-like_CS"/>
</dbReference>
<dbReference type="EMBL" id="CP018139">
    <property type="protein sequence ID" value="APE29721.1"/>
    <property type="molecule type" value="Genomic_DNA"/>
</dbReference>
<comment type="similarity">
    <text evidence="2">Belongs to the ABC transporter superfamily.</text>
</comment>
<evidence type="ECO:0000313" key="12">
    <source>
        <dbReference type="EMBL" id="APE29721.1"/>
    </source>
</evidence>
<dbReference type="InterPro" id="IPR003439">
    <property type="entry name" value="ABC_transporter-like_ATP-bd"/>
</dbReference>